<feature type="domain" description="STAS" evidence="1">
    <location>
        <begin position="16"/>
        <end position="103"/>
    </location>
</feature>
<dbReference type="AlphaFoldDB" id="A0A3B0YER9"/>
<dbReference type="InterPro" id="IPR036513">
    <property type="entry name" value="STAS_dom_sf"/>
</dbReference>
<protein>
    <recommendedName>
        <fullName evidence="1">STAS domain-containing protein</fullName>
    </recommendedName>
</protein>
<accession>A0A3B0YER9</accession>
<dbReference type="InterPro" id="IPR002645">
    <property type="entry name" value="STAS_dom"/>
</dbReference>
<dbReference type="Pfam" id="PF13466">
    <property type="entry name" value="STAS_2"/>
    <property type="match status" value="1"/>
</dbReference>
<dbReference type="InterPro" id="IPR058548">
    <property type="entry name" value="MlaB-like_STAS"/>
</dbReference>
<dbReference type="EMBL" id="UOFN01000110">
    <property type="protein sequence ID" value="VAW79398.1"/>
    <property type="molecule type" value="Genomic_DNA"/>
</dbReference>
<dbReference type="InterPro" id="IPR052746">
    <property type="entry name" value="MlaB_ABC_Transporter"/>
</dbReference>
<dbReference type="PROSITE" id="PS50801">
    <property type="entry name" value="STAS"/>
    <property type="match status" value="1"/>
</dbReference>
<dbReference type="PANTHER" id="PTHR35849:SF1">
    <property type="entry name" value="INTERMEMBRANE PHOSPHOLIPID TRANSPORT SYSTEM BINDING PROTEIN MLAB"/>
    <property type="match status" value="1"/>
</dbReference>
<sequence length="103" mass="11487">MPESSATVQQGPDGRLEIHGELSFASVPALWRECRTQCAAGTDIDIDLKQVQRSDSAGLALLVEWLREAQRNEAKLRFFNIPAQMLEMARASGLDQILPLHRD</sequence>
<dbReference type="Gene3D" id="3.30.750.24">
    <property type="entry name" value="STAS domain"/>
    <property type="match status" value="1"/>
</dbReference>
<dbReference type="CDD" id="cd07043">
    <property type="entry name" value="STAS_anti-anti-sigma_factors"/>
    <property type="match status" value="1"/>
</dbReference>
<organism evidence="2">
    <name type="scientific">hydrothermal vent metagenome</name>
    <dbReference type="NCBI Taxonomy" id="652676"/>
    <lineage>
        <taxon>unclassified sequences</taxon>
        <taxon>metagenomes</taxon>
        <taxon>ecological metagenomes</taxon>
    </lineage>
</organism>
<proteinExistence type="predicted"/>
<evidence type="ECO:0000313" key="2">
    <source>
        <dbReference type="EMBL" id="VAW79398.1"/>
    </source>
</evidence>
<gene>
    <name evidence="2" type="ORF">MNBD_GAMMA15-1259</name>
</gene>
<dbReference type="PANTHER" id="PTHR35849">
    <property type="entry name" value="BLR2341 PROTEIN"/>
    <property type="match status" value="1"/>
</dbReference>
<evidence type="ECO:0000259" key="1">
    <source>
        <dbReference type="PROSITE" id="PS50801"/>
    </source>
</evidence>
<dbReference type="SUPFAM" id="SSF52091">
    <property type="entry name" value="SpoIIaa-like"/>
    <property type="match status" value="1"/>
</dbReference>
<reference evidence="2" key="1">
    <citation type="submission" date="2018-06" db="EMBL/GenBank/DDBJ databases">
        <authorList>
            <person name="Zhirakovskaya E."/>
        </authorList>
    </citation>
    <scope>NUCLEOTIDE SEQUENCE</scope>
</reference>
<name>A0A3B0YER9_9ZZZZ</name>